<dbReference type="Gene3D" id="3.40.50.2000">
    <property type="entry name" value="Glycogen Phosphorylase B"/>
    <property type="match status" value="2"/>
</dbReference>
<dbReference type="SUPFAM" id="SSF53756">
    <property type="entry name" value="UDP-Glycosyltransferase/glycogen phosphorylase"/>
    <property type="match status" value="1"/>
</dbReference>
<dbReference type="CDD" id="cd03784">
    <property type="entry name" value="GT1_Gtf-like"/>
    <property type="match status" value="1"/>
</dbReference>
<evidence type="ECO:0000313" key="4">
    <source>
        <dbReference type="EMBL" id="RVW18137.1"/>
    </source>
</evidence>
<proteinExistence type="inferred from homology"/>
<dbReference type="InterPro" id="IPR050481">
    <property type="entry name" value="UDP-glycosyltransf_plant"/>
</dbReference>
<reference evidence="4 5" key="1">
    <citation type="journal article" date="2018" name="PLoS Genet.">
        <title>Population sequencing reveals clonal diversity and ancestral inbreeding in the grapevine cultivar Chardonnay.</title>
        <authorList>
            <person name="Roach M.J."/>
            <person name="Johnson D.L."/>
            <person name="Bohlmann J."/>
            <person name="van Vuuren H.J."/>
            <person name="Jones S.J."/>
            <person name="Pretorius I.S."/>
            <person name="Schmidt S.A."/>
            <person name="Borneman A.R."/>
        </authorList>
    </citation>
    <scope>NUCLEOTIDE SEQUENCE [LARGE SCALE GENOMIC DNA]</scope>
    <source>
        <strain evidence="5">cv. Chardonnay</strain>
        <tissue evidence="4">Leaf</tissue>
    </source>
</reference>
<organism evidence="4 5">
    <name type="scientific">Vitis vinifera</name>
    <name type="common">Grape</name>
    <dbReference type="NCBI Taxonomy" id="29760"/>
    <lineage>
        <taxon>Eukaryota</taxon>
        <taxon>Viridiplantae</taxon>
        <taxon>Streptophyta</taxon>
        <taxon>Embryophyta</taxon>
        <taxon>Tracheophyta</taxon>
        <taxon>Spermatophyta</taxon>
        <taxon>Magnoliopsida</taxon>
        <taxon>eudicotyledons</taxon>
        <taxon>Gunneridae</taxon>
        <taxon>Pentapetalae</taxon>
        <taxon>rosids</taxon>
        <taxon>Vitales</taxon>
        <taxon>Vitaceae</taxon>
        <taxon>Viteae</taxon>
        <taxon>Vitis</taxon>
    </lineage>
</organism>
<dbReference type="PANTHER" id="PTHR48048">
    <property type="entry name" value="GLYCOSYLTRANSFERASE"/>
    <property type="match status" value="1"/>
</dbReference>
<sequence length="446" mass="49370">MNEFSKEQMGTLSPSTIMSLHNPHHICISSLTSTSSADLILSSSQFQESKLVPKMKDAIVLYPAPGIGHLLSMVELATTSHIDRISQTTSSISFHRFPYLPFTASPTLGRLANMFEFLSLNDSNVLQSLQQLSEASSIRAVILDSFCTSAFPLARGLGIPTYFFTSFSAAALAAILYLPTIHKQTTKSFKDLPTTVFHIPGLPPLLATHMIEPLLDREDRTYHQSLQFSLDLRKCDGVLTNTFDGLEPIALMAITNGECVTDGPSPSVYCIGPLIADAGEDAPTHKHDCLSWLDQQPSRSVVFLCFGSRGSFSREQVKEIANGLERSGQRFLWVVKIPPVDNKSKEIKEENLVWNDFDLDELMPEGFLERTNNRGMVVKSWAPQVAVLRHQSVGGFVSHVGWNSVLEAVVAGVPMVAWPLHAEQHLNKAVFGREYEDGHWCGAERW</sequence>
<comment type="similarity">
    <text evidence="1">Belongs to the UDP-glycosyltransferase family.</text>
</comment>
<name>A0A438C4F1_VITVI</name>
<dbReference type="InterPro" id="IPR002213">
    <property type="entry name" value="UDP_glucos_trans"/>
</dbReference>
<comment type="caution">
    <text evidence="4">The sequence shown here is derived from an EMBL/GenBank/DDBJ whole genome shotgun (WGS) entry which is preliminary data.</text>
</comment>
<keyword evidence="3" id="KW-0812">Transmembrane</keyword>
<keyword evidence="3" id="KW-0472">Membrane</keyword>
<accession>A0A438C4F1</accession>
<dbReference type="GO" id="GO:0035251">
    <property type="term" value="F:UDP-glucosyltransferase activity"/>
    <property type="evidence" value="ECO:0007669"/>
    <property type="project" value="InterPro"/>
</dbReference>
<evidence type="ECO:0000313" key="5">
    <source>
        <dbReference type="Proteomes" id="UP000288805"/>
    </source>
</evidence>
<keyword evidence="2 4" id="KW-0808">Transferase</keyword>
<dbReference type="FunFam" id="3.40.50.2000:FF:000056">
    <property type="entry name" value="Glycosyltransferase"/>
    <property type="match status" value="1"/>
</dbReference>
<dbReference type="PANTHER" id="PTHR48048:SF20">
    <property type="entry name" value="GLYCOSYLTRANSFERASE"/>
    <property type="match status" value="1"/>
</dbReference>
<gene>
    <name evidence="4" type="primary">UGT88F3_1</name>
    <name evidence="4" type="ORF">CK203_111877</name>
</gene>
<dbReference type="EMBL" id="QGNW01002549">
    <property type="protein sequence ID" value="RVW18137.1"/>
    <property type="molecule type" value="Genomic_DNA"/>
</dbReference>
<protein>
    <submittedName>
        <fullName evidence="4">UDP-glycosyltransferase 88F3</fullName>
    </submittedName>
</protein>
<evidence type="ECO:0000256" key="1">
    <source>
        <dbReference type="ARBA" id="ARBA00009995"/>
    </source>
</evidence>
<evidence type="ECO:0000256" key="2">
    <source>
        <dbReference type="ARBA" id="ARBA00022679"/>
    </source>
</evidence>
<dbReference type="Pfam" id="PF00201">
    <property type="entry name" value="UDPGT"/>
    <property type="match status" value="1"/>
</dbReference>
<feature type="transmembrane region" description="Helical" evidence="3">
    <location>
        <begin position="157"/>
        <end position="178"/>
    </location>
</feature>
<dbReference type="AlphaFoldDB" id="A0A438C4F1"/>
<dbReference type="Proteomes" id="UP000288805">
    <property type="component" value="Unassembled WGS sequence"/>
</dbReference>
<evidence type="ECO:0000256" key="3">
    <source>
        <dbReference type="SAM" id="Phobius"/>
    </source>
</evidence>
<keyword evidence="3" id="KW-1133">Transmembrane helix</keyword>